<dbReference type="OrthoDB" id="10186520at2759"/>
<proteinExistence type="predicted"/>
<dbReference type="SUPFAM" id="SSF52047">
    <property type="entry name" value="RNI-like"/>
    <property type="match status" value="1"/>
</dbReference>
<dbReference type="PANTHER" id="PTHR24407:SF14">
    <property type="entry name" value="SIR2-LIKE DOMAIN-CONTAINING PROTEIN"/>
    <property type="match status" value="1"/>
</dbReference>
<dbReference type="Proteomes" id="UP000007110">
    <property type="component" value="Unassembled WGS sequence"/>
</dbReference>
<accession>A0A7M7P198</accession>
<protein>
    <submittedName>
        <fullName evidence="1">Uncharacterized protein</fullName>
    </submittedName>
</protein>
<organism evidence="1 2">
    <name type="scientific">Strongylocentrotus purpuratus</name>
    <name type="common">Purple sea urchin</name>
    <dbReference type="NCBI Taxonomy" id="7668"/>
    <lineage>
        <taxon>Eukaryota</taxon>
        <taxon>Metazoa</taxon>
        <taxon>Echinodermata</taxon>
        <taxon>Eleutherozoa</taxon>
        <taxon>Echinozoa</taxon>
        <taxon>Echinoidea</taxon>
        <taxon>Euechinoidea</taxon>
        <taxon>Echinacea</taxon>
        <taxon>Camarodonta</taxon>
        <taxon>Echinidea</taxon>
        <taxon>Strongylocentrotidae</taxon>
        <taxon>Strongylocentrotus</taxon>
    </lineage>
</organism>
<dbReference type="GeneID" id="105438664"/>
<dbReference type="Gene3D" id="3.80.10.10">
    <property type="entry name" value="Ribonuclease Inhibitor"/>
    <property type="match status" value="1"/>
</dbReference>
<dbReference type="AlphaFoldDB" id="A0A7M7P198"/>
<reference evidence="1" key="2">
    <citation type="submission" date="2021-01" db="UniProtKB">
        <authorList>
            <consortium name="EnsemblMetazoa"/>
        </authorList>
    </citation>
    <scope>IDENTIFICATION</scope>
</reference>
<dbReference type="RefSeq" id="XP_030844652.1">
    <property type="nucleotide sequence ID" value="XM_030988792.1"/>
</dbReference>
<reference evidence="2" key="1">
    <citation type="submission" date="2015-02" db="EMBL/GenBank/DDBJ databases">
        <title>Genome sequencing for Strongylocentrotus purpuratus.</title>
        <authorList>
            <person name="Murali S."/>
            <person name="Liu Y."/>
            <person name="Vee V."/>
            <person name="English A."/>
            <person name="Wang M."/>
            <person name="Skinner E."/>
            <person name="Han Y."/>
            <person name="Muzny D.M."/>
            <person name="Worley K.C."/>
            <person name="Gibbs R.A."/>
        </authorList>
    </citation>
    <scope>NUCLEOTIDE SEQUENCE</scope>
</reference>
<evidence type="ECO:0000313" key="2">
    <source>
        <dbReference type="Proteomes" id="UP000007110"/>
    </source>
</evidence>
<dbReference type="InParanoid" id="A0A7M7P198"/>
<evidence type="ECO:0000313" key="1">
    <source>
        <dbReference type="EnsemblMetazoa" id="XP_030844652"/>
    </source>
</evidence>
<dbReference type="KEGG" id="spu:105438664"/>
<dbReference type="EnsemblMetazoa" id="XM_030988792">
    <property type="protein sequence ID" value="XP_030844652"/>
    <property type="gene ID" value="LOC105438664"/>
</dbReference>
<dbReference type="InterPro" id="IPR032675">
    <property type="entry name" value="LRR_dom_sf"/>
</dbReference>
<dbReference type="PANTHER" id="PTHR24407">
    <property type="entry name" value="PROTEIN KINASE DOMAIN-CONTAINING PROTEIN"/>
    <property type="match status" value="1"/>
</dbReference>
<name>A0A7M7P198_STRPU</name>
<keyword evidence="2" id="KW-1185">Reference proteome</keyword>
<sequence>MINQHPPAWGSFSVSCLISQTWRFAQIQTFKVSHLNLRDDQSASSCLGKFLSLLPHLTDVEIRSSSLHDEFYKEIADRASSSQIHKFQGHDLNLRNNQSASSCMGKFLSLLPHLTDLEIRYCSLHGDFYKEIADRASSCQIQKFKLVYNCNLHAHQSESSCMGKFLSLLPHLIDLEISSCEFHDDFYKEIADRASSCQIQTVNLNFTSRNFLELKVLSDSASKQLAKFIISLPCLTTLENNMNKSSCFTFFTELDSLAASSKSPYFREKRTRSPDCEQTGNPDCKPTCCLNCKQM</sequence>